<evidence type="ECO:0000256" key="7">
    <source>
        <dbReference type="ARBA" id="ARBA00023136"/>
    </source>
</evidence>
<evidence type="ECO:0000313" key="14">
    <source>
        <dbReference type="EMBL" id="RPF57439.1"/>
    </source>
</evidence>
<dbReference type="OrthoDB" id="5901192at2"/>
<dbReference type="PANTHER" id="PTHR47371:SF3">
    <property type="entry name" value="PHOSPHOGLYCEROL TRANSFERASE I"/>
    <property type="match status" value="1"/>
</dbReference>
<comment type="pathway">
    <text evidence="2">Cell wall biogenesis; lipoteichoic acid biosynthesis.</text>
</comment>
<evidence type="ECO:0000256" key="10">
    <source>
        <dbReference type="PIRSR" id="PIRSR005091-2"/>
    </source>
</evidence>
<feature type="active site" evidence="9">
    <location>
        <position position="305"/>
    </location>
</feature>
<keyword evidence="4 8" id="KW-1003">Cell membrane</keyword>
<comment type="caution">
    <text evidence="14">The sequence shown here is derived from an EMBL/GenBank/DDBJ whole genome shotgun (WGS) entry which is preliminary data.</text>
</comment>
<evidence type="ECO:0000313" key="15">
    <source>
        <dbReference type="Proteomes" id="UP000277108"/>
    </source>
</evidence>
<dbReference type="Gene3D" id="3.40.720.10">
    <property type="entry name" value="Alkaline Phosphatase, subunit A"/>
    <property type="match status" value="1"/>
</dbReference>
<feature type="binding site" evidence="11">
    <location>
        <position position="481"/>
    </location>
    <ligand>
        <name>Mn(2+)</name>
        <dbReference type="ChEBI" id="CHEBI:29035"/>
    </ligand>
</feature>
<dbReference type="PANTHER" id="PTHR47371">
    <property type="entry name" value="LIPOTEICHOIC ACID SYNTHASE"/>
    <property type="match status" value="1"/>
</dbReference>
<gene>
    <name evidence="14" type="ORF">EDD62_0057</name>
</gene>
<feature type="transmembrane region" description="Helical" evidence="12">
    <location>
        <begin position="12"/>
        <end position="31"/>
    </location>
</feature>
<dbReference type="CDD" id="cd16015">
    <property type="entry name" value="LTA_synthase"/>
    <property type="match status" value="1"/>
</dbReference>
<evidence type="ECO:0000256" key="3">
    <source>
        <dbReference type="ARBA" id="ARBA00009983"/>
    </source>
</evidence>
<proteinExistence type="inferred from homology"/>
<dbReference type="RefSeq" id="WP_123807095.1">
    <property type="nucleotide sequence ID" value="NZ_RKRK01000002.1"/>
</dbReference>
<accession>A0A3N5BLE9</accession>
<dbReference type="EMBL" id="RKRK01000002">
    <property type="protein sequence ID" value="RPF57439.1"/>
    <property type="molecule type" value="Genomic_DNA"/>
</dbReference>
<feature type="binding site" evidence="11">
    <location>
        <position position="260"/>
    </location>
    <ligand>
        <name>Mn(2+)</name>
        <dbReference type="ChEBI" id="CHEBI:29035"/>
    </ligand>
</feature>
<evidence type="ECO:0000256" key="12">
    <source>
        <dbReference type="SAM" id="Phobius"/>
    </source>
</evidence>
<feature type="domain" description="Sulfatase N-terminal" evidence="13">
    <location>
        <begin position="252"/>
        <end position="544"/>
    </location>
</feature>
<dbReference type="GO" id="GO:0005886">
    <property type="term" value="C:plasma membrane"/>
    <property type="evidence" value="ECO:0007669"/>
    <property type="project" value="UniProtKB-SubCell"/>
</dbReference>
<sequence>MFNNFKQQPLKITTLLIILTILLTMKTYLAYFTDFSLGVKGFYQYLILFFNPIAMIILSLSLTMFFKGKKSFFIMFLVYIGLTTILYANVVFFRFFSDFITFSTLSQSSNLNSMGTNIQASVRPYDLLYLFDIPLIFMTLIMKFKVLQYPQHELFRKRFVPLSIIVALSLFVVNLAMAETDRPQLLTRTFDHKYLVKYLGPYSFTIYDGVKSLQNSSQKALANEDDLSEIVNYTKRKNAEPNPETFGIAKDKNIIKIHLESLQSWMIGYEHNGEEVTPFLNELAKGNGDFKYYPNFYHQTGQGKTADAELILDNSIYGLAEGSAFSLKGDNHYQALPSILNQQRNYTSAVFHGDYKTFWNRDQVYKRFGVDRFYDAEFYDMTGDNIENLGLLDKPFFEESMSYLKDLKEPYYAHFLTLTHHYPFSLSEDEATIDRGDTGDNTVDGYIQTARYMDEAVKDFVSDLKEEGMYDDSVIVIYSDHYGISENHNRAMEEIQGHEITPEVNQDNQRVPFYIKVPGMDGEVVEDVAGQVDVMPTLMHLQGINTKEYIMFGTDLFSDQHKEMVIMRNGEVITDQYQIIGNEVFDRETNEKIEETEKTKAIKKQAEIELELSDKLIYGDLFRFYDQNGFEKVDTSQYMYSPNEY</sequence>
<feature type="transmembrane region" description="Helical" evidence="12">
    <location>
        <begin position="159"/>
        <end position="178"/>
    </location>
</feature>
<keyword evidence="10" id="KW-0464">Manganese</keyword>
<dbReference type="InterPro" id="IPR000917">
    <property type="entry name" value="Sulfatase_N"/>
</dbReference>
<evidence type="ECO:0000256" key="9">
    <source>
        <dbReference type="PIRSR" id="PIRSR005091-1"/>
    </source>
</evidence>
<keyword evidence="5 12" id="KW-0812">Transmembrane</keyword>
<keyword evidence="15" id="KW-1185">Reference proteome</keyword>
<reference evidence="14 15" key="1">
    <citation type="submission" date="2018-11" db="EMBL/GenBank/DDBJ databases">
        <title>Genomic Encyclopedia of Type Strains, Phase IV (KMG-IV): sequencing the most valuable type-strain genomes for metagenomic binning, comparative biology and taxonomic classification.</title>
        <authorList>
            <person name="Goeker M."/>
        </authorList>
    </citation>
    <scope>NUCLEOTIDE SEQUENCE [LARGE SCALE GENOMIC DNA]</scope>
    <source>
        <strain evidence="14 15">DSM 29158</strain>
    </source>
</reference>
<evidence type="ECO:0000259" key="13">
    <source>
        <dbReference type="Pfam" id="PF00884"/>
    </source>
</evidence>
<dbReference type="InterPro" id="IPR012160">
    <property type="entry name" value="LtaS-like"/>
</dbReference>
<dbReference type="InterPro" id="IPR050448">
    <property type="entry name" value="OpgB/LTA_synthase_biosynth"/>
</dbReference>
<evidence type="ECO:0000256" key="8">
    <source>
        <dbReference type="PIRNR" id="PIRNR005091"/>
    </source>
</evidence>
<name>A0A3N5BLE9_9BACL</name>
<evidence type="ECO:0000256" key="2">
    <source>
        <dbReference type="ARBA" id="ARBA00004936"/>
    </source>
</evidence>
<dbReference type="GO" id="GO:0070395">
    <property type="term" value="P:lipoteichoic acid biosynthetic process"/>
    <property type="evidence" value="ECO:0007669"/>
    <property type="project" value="UniProtKB-UniPathway"/>
</dbReference>
<keyword evidence="7 8" id="KW-0472">Membrane</keyword>
<dbReference type="SUPFAM" id="SSF53649">
    <property type="entry name" value="Alkaline phosphatase-like"/>
    <property type="match status" value="1"/>
</dbReference>
<feature type="binding site" evidence="11">
    <location>
        <position position="480"/>
    </location>
    <ligand>
        <name>Mn(2+)</name>
        <dbReference type="ChEBI" id="CHEBI:29035"/>
    </ligand>
</feature>
<feature type="binding site" evidence="11">
    <location>
        <position position="305"/>
    </location>
    <ligand>
        <name>Mn(2+)</name>
        <dbReference type="ChEBI" id="CHEBI:29035"/>
    </ligand>
</feature>
<evidence type="ECO:0000256" key="4">
    <source>
        <dbReference type="ARBA" id="ARBA00022475"/>
    </source>
</evidence>
<dbReference type="Proteomes" id="UP000277108">
    <property type="component" value="Unassembled WGS sequence"/>
</dbReference>
<comment type="similarity">
    <text evidence="3 8">Belongs to the LTA synthase family.</text>
</comment>
<evidence type="ECO:0000256" key="6">
    <source>
        <dbReference type="ARBA" id="ARBA00022989"/>
    </source>
</evidence>
<dbReference type="AlphaFoldDB" id="A0A3N5BLE9"/>
<keyword evidence="6 12" id="KW-1133">Transmembrane helix</keyword>
<comment type="subcellular location">
    <subcellularLocation>
        <location evidence="1">Cell membrane</location>
        <topology evidence="1">Multi-pass membrane protein</topology>
    </subcellularLocation>
</comment>
<dbReference type="GO" id="GO:0046872">
    <property type="term" value="F:metal ion binding"/>
    <property type="evidence" value="ECO:0007669"/>
    <property type="project" value="UniProtKB-KW"/>
</dbReference>
<dbReference type="Gene3D" id="3.30.1120.170">
    <property type="match status" value="1"/>
</dbReference>
<dbReference type="Pfam" id="PF00884">
    <property type="entry name" value="Sulfatase"/>
    <property type="match status" value="1"/>
</dbReference>
<dbReference type="PIRSF" id="PIRSF005091">
    <property type="entry name" value="Mmb_sulf_HI1246"/>
    <property type="match status" value="1"/>
</dbReference>
<dbReference type="UniPathway" id="UPA00556"/>
<feature type="transmembrane region" description="Helical" evidence="12">
    <location>
        <begin position="127"/>
        <end position="147"/>
    </location>
</feature>
<keyword evidence="10" id="KW-0479">Metal-binding</keyword>
<evidence type="ECO:0000256" key="11">
    <source>
        <dbReference type="PIRSR" id="PIRSR005091-3"/>
    </source>
</evidence>
<feature type="transmembrane region" description="Helical" evidence="12">
    <location>
        <begin position="43"/>
        <end position="66"/>
    </location>
</feature>
<evidence type="ECO:0000256" key="5">
    <source>
        <dbReference type="ARBA" id="ARBA00022692"/>
    </source>
</evidence>
<feature type="transmembrane region" description="Helical" evidence="12">
    <location>
        <begin position="73"/>
        <end position="96"/>
    </location>
</feature>
<protein>
    <submittedName>
        <fullName evidence="14">Lipoteichoic acid synthase</fullName>
    </submittedName>
</protein>
<organism evidence="14 15">
    <name type="scientific">Abyssicoccus albus</name>
    <dbReference type="NCBI Taxonomy" id="1817405"/>
    <lineage>
        <taxon>Bacteria</taxon>
        <taxon>Bacillati</taxon>
        <taxon>Bacillota</taxon>
        <taxon>Bacilli</taxon>
        <taxon>Bacillales</taxon>
        <taxon>Abyssicoccaceae</taxon>
    </lineage>
</organism>
<evidence type="ECO:0000256" key="1">
    <source>
        <dbReference type="ARBA" id="ARBA00004651"/>
    </source>
</evidence>
<dbReference type="InterPro" id="IPR017850">
    <property type="entry name" value="Alkaline_phosphatase_core_sf"/>
</dbReference>
<feature type="binding site" evidence="10">
    <location>
        <position position="421"/>
    </location>
    <ligand>
        <name>substrate</name>
    </ligand>
</feature>